<comment type="caution">
    <text evidence="1">The sequence shown here is derived from an EMBL/GenBank/DDBJ whole genome shotgun (WGS) entry which is preliminary data.</text>
</comment>
<dbReference type="GeneID" id="83200354"/>
<protein>
    <submittedName>
        <fullName evidence="1">Uncharacterized protein</fullName>
    </submittedName>
</protein>
<dbReference type="AlphaFoldDB" id="A0A9W9P781"/>
<proteinExistence type="predicted"/>
<dbReference type="RefSeq" id="XP_058332054.1">
    <property type="nucleotide sequence ID" value="XM_058473051.1"/>
</dbReference>
<evidence type="ECO:0000313" key="1">
    <source>
        <dbReference type="EMBL" id="KAJ5239135.1"/>
    </source>
</evidence>
<dbReference type="Proteomes" id="UP001150941">
    <property type="component" value="Unassembled WGS sequence"/>
</dbReference>
<name>A0A9W9P781_9EURO</name>
<evidence type="ECO:0000313" key="2">
    <source>
        <dbReference type="Proteomes" id="UP001150941"/>
    </source>
</evidence>
<reference evidence="1" key="2">
    <citation type="journal article" date="2023" name="IMA Fungus">
        <title>Comparative genomic study of the Penicillium genus elucidates a diverse pangenome and 15 lateral gene transfer events.</title>
        <authorList>
            <person name="Petersen C."/>
            <person name="Sorensen T."/>
            <person name="Nielsen M.R."/>
            <person name="Sondergaard T.E."/>
            <person name="Sorensen J.L."/>
            <person name="Fitzpatrick D.A."/>
            <person name="Frisvad J.C."/>
            <person name="Nielsen K.L."/>
        </authorList>
    </citation>
    <scope>NUCLEOTIDE SEQUENCE</scope>
    <source>
        <strain evidence="1">IBT 19713</strain>
    </source>
</reference>
<reference evidence="1" key="1">
    <citation type="submission" date="2022-11" db="EMBL/GenBank/DDBJ databases">
        <authorList>
            <person name="Petersen C."/>
        </authorList>
    </citation>
    <scope>NUCLEOTIDE SEQUENCE</scope>
    <source>
        <strain evidence="1">IBT 19713</strain>
    </source>
</reference>
<sequence length="79" mass="8956">MDLFKFYFLRITREARQKKRSGRDDEDPGRSWAVLPCLLFVTPSHFSILRHFSQSRSCFPAIAPAGVAAPESRPVGLYG</sequence>
<dbReference type="EMBL" id="JAPQKS010000003">
    <property type="protein sequence ID" value="KAJ5239135.1"/>
    <property type="molecule type" value="Genomic_DNA"/>
</dbReference>
<gene>
    <name evidence="1" type="ORF">N7468_003754</name>
</gene>
<organism evidence="1 2">
    <name type="scientific">Penicillium chermesinum</name>
    <dbReference type="NCBI Taxonomy" id="63820"/>
    <lineage>
        <taxon>Eukaryota</taxon>
        <taxon>Fungi</taxon>
        <taxon>Dikarya</taxon>
        <taxon>Ascomycota</taxon>
        <taxon>Pezizomycotina</taxon>
        <taxon>Eurotiomycetes</taxon>
        <taxon>Eurotiomycetidae</taxon>
        <taxon>Eurotiales</taxon>
        <taxon>Aspergillaceae</taxon>
        <taxon>Penicillium</taxon>
    </lineage>
</organism>
<accession>A0A9W9P781</accession>
<keyword evidence="2" id="KW-1185">Reference proteome</keyword>